<organism evidence="2 3">
    <name type="scientific">Paramuricea clavata</name>
    <name type="common">Red gorgonian</name>
    <name type="synonym">Violescent sea-whip</name>
    <dbReference type="NCBI Taxonomy" id="317549"/>
    <lineage>
        <taxon>Eukaryota</taxon>
        <taxon>Metazoa</taxon>
        <taxon>Cnidaria</taxon>
        <taxon>Anthozoa</taxon>
        <taxon>Octocorallia</taxon>
        <taxon>Malacalcyonacea</taxon>
        <taxon>Plexauridae</taxon>
        <taxon>Paramuricea</taxon>
    </lineage>
</organism>
<dbReference type="GO" id="GO:2000134">
    <property type="term" value="P:negative regulation of G1/S transition of mitotic cell cycle"/>
    <property type="evidence" value="ECO:0007669"/>
    <property type="project" value="TreeGrafter"/>
</dbReference>
<reference evidence="2" key="1">
    <citation type="submission" date="2020-04" db="EMBL/GenBank/DDBJ databases">
        <authorList>
            <person name="Alioto T."/>
            <person name="Alioto T."/>
            <person name="Gomez Garrido J."/>
        </authorList>
    </citation>
    <scope>NUCLEOTIDE SEQUENCE</scope>
    <source>
        <strain evidence="2">A484AB</strain>
    </source>
</reference>
<dbReference type="PANTHER" id="PTHR13742:SF17">
    <property type="entry name" value="RE32990P-RELATED"/>
    <property type="match status" value="1"/>
</dbReference>
<dbReference type="Pfam" id="PF01858">
    <property type="entry name" value="RB_A"/>
    <property type="match status" value="1"/>
</dbReference>
<feature type="domain" description="Retinoblastoma-associated protein A-box" evidence="1">
    <location>
        <begin position="145"/>
        <end position="194"/>
    </location>
</feature>
<protein>
    <submittedName>
        <fullName evidence="2">Retinoblastoma 1</fullName>
    </submittedName>
</protein>
<dbReference type="OrthoDB" id="844594at2759"/>
<dbReference type="Gene3D" id="1.10.472.10">
    <property type="entry name" value="Cyclin-like"/>
    <property type="match status" value="1"/>
</dbReference>
<feature type="non-terminal residue" evidence="2">
    <location>
        <position position="1"/>
    </location>
</feature>
<dbReference type="GO" id="GO:0005634">
    <property type="term" value="C:nucleus"/>
    <property type="evidence" value="ECO:0007669"/>
    <property type="project" value="InterPro"/>
</dbReference>
<dbReference type="InterPro" id="IPR028309">
    <property type="entry name" value="RB_fam"/>
</dbReference>
<dbReference type="PANTHER" id="PTHR13742">
    <property type="entry name" value="RETINOBLASTOMA-ASSOCIATED PROTEIN RB -RELATED"/>
    <property type="match status" value="1"/>
</dbReference>
<gene>
    <name evidence="2" type="ORF">PACLA_8A033389</name>
</gene>
<dbReference type="GO" id="GO:0005667">
    <property type="term" value="C:transcription regulator complex"/>
    <property type="evidence" value="ECO:0007669"/>
    <property type="project" value="TreeGrafter"/>
</dbReference>
<name>A0A7D9KCV7_PARCT</name>
<dbReference type="GO" id="GO:0006357">
    <property type="term" value="P:regulation of transcription by RNA polymerase II"/>
    <property type="evidence" value="ECO:0007669"/>
    <property type="project" value="InterPro"/>
</dbReference>
<evidence type="ECO:0000259" key="1">
    <source>
        <dbReference type="Pfam" id="PF01858"/>
    </source>
</evidence>
<dbReference type="GO" id="GO:0030154">
    <property type="term" value="P:cell differentiation"/>
    <property type="evidence" value="ECO:0007669"/>
    <property type="project" value="TreeGrafter"/>
</dbReference>
<sequence length="194" mass="22325">MVTQHTKDMVNPEFIDAVVKYTSQKESKSATNVSCILGYLCDNFDGLPVEAKQIREHHWKPYVEKLFNRKILKGAEKSFTGLLELNNFEANGKNVSRDYEEYVLLSGDFDERVFLSENAEVEIGTPLKMNQLEVDVTSRRNFEVWHLQSLLARLKSVPSEGLVAIFKECKANLQEDIEKRVNELGEQFSVKYTQ</sequence>
<comment type="caution">
    <text evidence="2">The sequence shown here is derived from an EMBL/GenBank/DDBJ whole genome shotgun (WGS) entry which is preliminary data.</text>
</comment>
<dbReference type="InterPro" id="IPR002720">
    <property type="entry name" value="RB_A"/>
</dbReference>
<evidence type="ECO:0000313" key="3">
    <source>
        <dbReference type="Proteomes" id="UP001152795"/>
    </source>
</evidence>
<accession>A0A7D9KCV7</accession>
<keyword evidence="3" id="KW-1185">Reference proteome</keyword>
<dbReference type="GO" id="GO:0000785">
    <property type="term" value="C:chromatin"/>
    <property type="evidence" value="ECO:0007669"/>
    <property type="project" value="TreeGrafter"/>
</dbReference>
<dbReference type="GO" id="GO:0000977">
    <property type="term" value="F:RNA polymerase II transcription regulatory region sequence-specific DNA binding"/>
    <property type="evidence" value="ECO:0007669"/>
    <property type="project" value="TreeGrafter"/>
</dbReference>
<dbReference type="Gene3D" id="1.10.472.140">
    <property type="match status" value="1"/>
</dbReference>
<dbReference type="AlphaFoldDB" id="A0A7D9KCV7"/>
<evidence type="ECO:0000313" key="2">
    <source>
        <dbReference type="EMBL" id="CAB4043467.1"/>
    </source>
</evidence>
<dbReference type="Proteomes" id="UP001152795">
    <property type="component" value="Unassembled WGS sequence"/>
</dbReference>
<proteinExistence type="predicted"/>
<dbReference type="EMBL" id="CACRXK020032454">
    <property type="protein sequence ID" value="CAB4043467.1"/>
    <property type="molecule type" value="Genomic_DNA"/>
</dbReference>